<dbReference type="EMBL" id="SDLP01000011">
    <property type="protein sequence ID" value="TDL03603.1"/>
    <property type="molecule type" value="Genomic_DNA"/>
</dbReference>
<dbReference type="PATRIC" id="fig|1807.14.peg.2227"/>
<evidence type="ECO:0000259" key="6">
    <source>
        <dbReference type="Pfam" id="PF04542"/>
    </source>
</evidence>
<feature type="domain" description="RNA polymerase sigma-70 region 3" evidence="5">
    <location>
        <begin position="127"/>
        <end position="199"/>
    </location>
</feature>
<dbReference type="SUPFAM" id="SSF88659">
    <property type="entry name" value="Sigma3 and sigma4 domains of RNA polymerase sigma factors"/>
    <property type="match status" value="2"/>
</dbReference>
<dbReference type="Proteomes" id="UP000036313">
    <property type="component" value="Unassembled WGS sequence"/>
</dbReference>
<evidence type="ECO:0000256" key="3">
    <source>
        <dbReference type="ARBA" id="ARBA00023125"/>
    </source>
</evidence>
<evidence type="ECO:0000313" key="11">
    <source>
        <dbReference type="Proteomes" id="UP000294952"/>
    </source>
</evidence>
<dbReference type="InterPro" id="IPR013324">
    <property type="entry name" value="RNA_pol_sigma_r3/r4-like"/>
</dbReference>
<dbReference type="PANTHER" id="PTHR30385:SF4">
    <property type="entry name" value="RNA POLYMERASE SIGMA-E FACTOR"/>
    <property type="match status" value="1"/>
</dbReference>
<dbReference type="Proteomes" id="UP000294952">
    <property type="component" value="Unassembled WGS sequence"/>
</dbReference>
<dbReference type="AlphaFoldDB" id="A0A0J6W249"/>
<protein>
    <submittedName>
        <fullName evidence="8">RNA polymerase sigma factor SigF</fullName>
    </submittedName>
    <submittedName>
        <fullName evidence="9">SigB/SigF/SigG family RNA polymerase sigma factor</fullName>
    </submittedName>
</protein>
<keyword evidence="4" id="KW-0804">Transcription</keyword>
<dbReference type="InterPro" id="IPR014322">
    <property type="entry name" value="RNA_pol_sigma-B/F/G"/>
</dbReference>
<dbReference type="InterPro" id="IPR014284">
    <property type="entry name" value="RNA_pol_sigma-70_dom"/>
</dbReference>
<reference evidence="9 11" key="2">
    <citation type="submission" date="2019-01" db="EMBL/GenBank/DDBJ databases">
        <title>High-quality-draft genome sequences of five non-tuberculosis mycobacteriaceae isolated from a nosocomial environment.</title>
        <authorList>
            <person name="Tiago I."/>
            <person name="Alarico S."/>
            <person name="Pereira S.G."/>
            <person name="Coelho C."/>
            <person name="Maranha A."/>
            <person name="Empadinhas N."/>
        </authorList>
    </citation>
    <scope>NUCLEOTIDE SEQUENCE [LARGE SCALE GENOMIC DNA]</scope>
    <source>
        <strain evidence="9 11">22DIII</strain>
    </source>
</reference>
<keyword evidence="1" id="KW-0805">Transcription regulation</keyword>
<dbReference type="PRINTS" id="PR00046">
    <property type="entry name" value="SIGMA70FCT"/>
</dbReference>
<dbReference type="Pfam" id="PF04545">
    <property type="entry name" value="Sigma70_r4"/>
    <property type="match status" value="1"/>
</dbReference>
<dbReference type="InterPro" id="IPR007624">
    <property type="entry name" value="RNA_pol_sigma70_r3"/>
</dbReference>
<evidence type="ECO:0000313" key="9">
    <source>
        <dbReference type="EMBL" id="TDL03603.1"/>
    </source>
</evidence>
<dbReference type="CDD" id="cd06171">
    <property type="entry name" value="Sigma70_r4"/>
    <property type="match status" value="1"/>
</dbReference>
<dbReference type="EMBL" id="JYNU01000012">
    <property type="protein sequence ID" value="KMO76469.1"/>
    <property type="molecule type" value="Genomic_DNA"/>
</dbReference>
<dbReference type="SUPFAM" id="SSF88946">
    <property type="entry name" value="Sigma2 domain of RNA polymerase sigma factors"/>
    <property type="match status" value="1"/>
</dbReference>
<dbReference type="InterPro" id="IPR007630">
    <property type="entry name" value="RNA_pol_sigma70_r4"/>
</dbReference>
<proteinExistence type="predicted"/>
<evidence type="ECO:0000259" key="5">
    <source>
        <dbReference type="Pfam" id="PF04539"/>
    </source>
</evidence>
<dbReference type="Gene3D" id="1.10.10.10">
    <property type="entry name" value="Winged helix-like DNA-binding domain superfamily/Winged helix DNA-binding domain"/>
    <property type="match status" value="2"/>
</dbReference>
<feature type="domain" description="RNA polymerase sigma-70 region 2" evidence="6">
    <location>
        <begin position="48"/>
        <end position="116"/>
    </location>
</feature>
<comment type="caution">
    <text evidence="8">The sequence shown here is derived from an EMBL/GenBank/DDBJ whole genome shotgun (WGS) entry which is preliminary data.</text>
</comment>
<dbReference type="GO" id="GO:0003677">
    <property type="term" value="F:DNA binding"/>
    <property type="evidence" value="ECO:0007669"/>
    <property type="project" value="UniProtKB-KW"/>
</dbReference>
<gene>
    <name evidence="8" type="primary">sigF_2</name>
    <name evidence="9" type="ORF">EUA04_25480</name>
    <name evidence="8" type="ORF">MOBUDSM44075_02210</name>
</gene>
<dbReference type="Pfam" id="PF04542">
    <property type="entry name" value="Sigma70_r2"/>
    <property type="match status" value="1"/>
</dbReference>
<dbReference type="GO" id="GO:0016987">
    <property type="term" value="F:sigma factor activity"/>
    <property type="evidence" value="ECO:0007669"/>
    <property type="project" value="UniProtKB-KW"/>
</dbReference>
<name>A0A0J6W249_9MYCO</name>
<evidence type="ECO:0000313" key="8">
    <source>
        <dbReference type="EMBL" id="KMO76469.1"/>
    </source>
</evidence>
<dbReference type="GO" id="GO:0006352">
    <property type="term" value="P:DNA-templated transcription initiation"/>
    <property type="evidence" value="ECO:0007669"/>
    <property type="project" value="InterPro"/>
</dbReference>
<dbReference type="InterPro" id="IPR007627">
    <property type="entry name" value="RNA_pol_sigma70_r2"/>
</dbReference>
<dbReference type="NCBIfam" id="TIGR02980">
    <property type="entry name" value="SigBFG"/>
    <property type="match status" value="1"/>
</dbReference>
<evidence type="ECO:0000259" key="7">
    <source>
        <dbReference type="Pfam" id="PF04545"/>
    </source>
</evidence>
<evidence type="ECO:0000256" key="1">
    <source>
        <dbReference type="ARBA" id="ARBA00023015"/>
    </source>
</evidence>
<dbReference type="Gene3D" id="1.20.120.1810">
    <property type="match status" value="1"/>
</dbReference>
<keyword evidence="3" id="KW-0238">DNA-binding</keyword>
<dbReference type="RefSeq" id="WP_048423117.1">
    <property type="nucleotide sequence ID" value="NZ_JYNU01000012.1"/>
</dbReference>
<dbReference type="NCBIfam" id="TIGR02937">
    <property type="entry name" value="sigma70-ECF"/>
    <property type="match status" value="1"/>
</dbReference>
<sequence>MPTLEKPITPGRNTKHSGGYADVADMFRELALLDEGSPLHQRQREAIIQRCLPLADHIARRFRGRGETHDDLVQVARVGLLNAVNRFDIDTADDFLAFAVPTMMGEVRRYFRDHGWALKVPRRLKELNIRLKSARAELTHQLNRAPSPSELAEYLGLDREQVIEGLIAADAYSTRSTEQEITSEGDGLTMIETLGGPDPNLQKVVDINTVRPLILGLPERDRLVLKMRFFDNKTQSQIADEIGVSQMHVSRLLARALSTIREKAS</sequence>
<dbReference type="InterPro" id="IPR013325">
    <property type="entry name" value="RNA_pol_sigma_r2"/>
</dbReference>
<dbReference type="InterPro" id="IPR000943">
    <property type="entry name" value="RNA_pol_sigma70"/>
</dbReference>
<dbReference type="InterPro" id="IPR036388">
    <property type="entry name" value="WH-like_DNA-bd_sf"/>
</dbReference>
<reference evidence="8 10" key="1">
    <citation type="journal article" date="2015" name="Genome Biol. Evol.">
        <title>Characterization of Three Mycobacterium spp. with Potential Use in Bioremediation by Genome Sequencing and Comparative Genomics.</title>
        <authorList>
            <person name="Das S."/>
            <person name="Pettersson B.M."/>
            <person name="Behra P.R."/>
            <person name="Ramesh M."/>
            <person name="Dasgupta S."/>
            <person name="Bhattacharya A."/>
            <person name="Kirsebom L.A."/>
        </authorList>
    </citation>
    <scope>NUCLEOTIDE SEQUENCE [LARGE SCALE GENOMIC DNA]</scope>
    <source>
        <strain evidence="8 10">DSM 44075</strain>
    </source>
</reference>
<evidence type="ECO:0000256" key="4">
    <source>
        <dbReference type="ARBA" id="ARBA00023163"/>
    </source>
</evidence>
<evidence type="ECO:0000313" key="10">
    <source>
        <dbReference type="Proteomes" id="UP000036313"/>
    </source>
</evidence>
<evidence type="ECO:0000256" key="2">
    <source>
        <dbReference type="ARBA" id="ARBA00023082"/>
    </source>
</evidence>
<dbReference type="PANTHER" id="PTHR30385">
    <property type="entry name" value="SIGMA FACTOR F FLAGELLAR"/>
    <property type="match status" value="1"/>
</dbReference>
<dbReference type="Pfam" id="PF04539">
    <property type="entry name" value="Sigma70_r3"/>
    <property type="match status" value="1"/>
</dbReference>
<dbReference type="NCBIfam" id="NF005514">
    <property type="entry name" value="PRK07122.1"/>
    <property type="match status" value="1"/>
</dbReference>
<accession>A0A0J6W249</accession>
<keyword evidence="2" id="KW-0731">Sigma factor</keyword>
<feature type="domain" description="RNA polymerase sigma-70 region 4" evidence="7">
    <location>
        <begin position="216"/>
        <end position="262"/>
    </location>
</feature>
<organism evidence="8 10">
    <name type="scientific">Mycolicibacterium obuense</name>
    <dbReference type="NCBI Taxonomy" id="1807"/>
    <lineage>
        <taxon>Bacteria</taxon>
        <taxon>Bacillati</taxon>
        <taxon>Actinomycetota</taxon>
        <taxon>Actinomycetes</taxon>
        <taxon>Mycobacteriales</taxon>
        <taxon>Mycobacteriaceae</taxon>
        <taxon>Mycolicibacterium</taxon>
    </lineage>
</organism>